<accession>A0AAV3XF11</accession>
<reference evidence="1" key="1">
    <citation type="submission" date="2019-10" db="EMBL/GenBank/DDBJ databases">
        <title>Draft genome sequece of Microseira wollei NIES-4236.</title>
        <authorList>
            <person name="Yamaguchi H."/>
            <person name="Suzuki S."/>
            <person name="Kawachi M."/>
        </authorList>
    </citation>
    <scope>NUCLEOTIDE SEQUENCE</scope>
    <source>
        <strain evidence="1">NIES-4236</strain>
    </source>
</reference>
<sequence>MISWNYRVFQEPDGDYAIREVIYGENGEIVGCTENPVEPFGRTLEELAQSIEDFKAALQLPVLTLEDMPKLPTSPKKRLRSRTISSEQLRIQLGLINPTNSEISAS</sequence>
<evidence type="ECO:0000313" key="2">
    <source>
        <dbReference type="Proteomes" id="UP001050975"/>
    </source>
</evidence>
<organism evidence="1 2">
    <name type="scientific">Microseira wollei NIES-4236</name>
    <dbReference type="NCBI Taxonomy" id="2530354"/>
    <lineage>
        <taxon>Bacteria</taxon>
        <taxon>Bacillati</taxon>
        <taxon>Cyanobacteriota</taxon>
        <taxon>Cyanophyceae</taxon>
        <taxon>Oscillatoriophycideae</taxon>
        <taxon>Aerosakkonematales</taxon>
        <taxon>Aerosakkonemataceae</taxon>
        <taxon>Microseira</taxon>
    </lineage>
</organism>
<dbReference type="Proteomes" id="UP001050975">
    <property type="component" value="Unassembled WGS sequence"/>
</dbReference>
<dbReference type="EMBL" id="BLAY01000080">
    <property type="protein sequence ID" value="GET40021.1"/>
    <property type="molecule type" value="Genomic_DNA"/>
</dbReference>
<dbReference type="RefSeq" id="WP_226585765.1">
    <property type="nucleotide sequence ID" value="NZ_BLAY01000080.1"/>
</dbReference>
<gene>
    <name evidence="1" type="ORF">MiSe_48250</name>
</gene>
<proteinExistence type="predicted"/>
<protein>
    <submittedName>
        <fullName evidence="1">Uncharacterized protein</fullName>
    </submittedName>
</protein>
<dbReference type="AlphaFoldDB" id="A0AAV3XF11"/>
<evidence type="ECO:0000313" key="1">
    <source>
        <dbReference type="EMBL" id="GET40021.1"/>
    </source>
</evidence>
<comment type="caution">
    <text evidence="1">The sequence shown here is derived from an EMBL/GenBank/DDBJ whole genome shotgun (WGS) entry which is preliminary data.</text>
</comment>
<keyword evidence="2" id="KW-1185">Reference proteome</keyword>
<name>A0AAV3XF11_9CYAN</name>